<evidence type="ECO:0008006" key="4">
    <source>
        <dbReference type="Google" id="ProtNLM"/>
    </source>
</evidence>
<keyword evidence="1" id="KW-1133">Transmembrane helix</keyword>
<sequence>MELLETNDMKSELLKKSAKHRQQIEDEVKLISERTEKVLTNALIIGGSLAATYFLVRAIAGGSSKSKKSKRKVKIVHAAAATPERVVEAQVVAEPSTPGIVSQIGTVLASQAVTLLLGVAKEKLAEYLQEKAEEKTESKA</sequence>
<evidence type="ECO:0000256" key="1">
    <source>
        <dbReference type="SAM" id="Phobius"/>
    </source>
</evidence>
<organism evidence="2 3">
    <name type="scientific">Ohtaekwangia kribbensis</name>
    <dbReference type="NCBI Taxonomy" id="688913"/>
    <lineage>
        <taxon>Bacteria</taxon>
        <taxon>Pseudomonadati</taxon>
        <taxon>Bacteroidota</taxon>
        <taxon>Cytophagia</taxon>
        <taxon>Cytophagales</taxon>
        <taxon>Fulvivirgaceae</taxon>
        <taxon>Ohtaekwangia</taxon>
    </lineage>
</organism>
<comment type="caution">
    <text evidence="2">The sequence shown here is derived from an EMBL/GenBank/DDBJ whole genome shotgun (WGS) entry which is preliminary data.</text>
</comment>
<keyword evidence="1" id="KW-0812">Transmembrane</keyword>
<gene>
    <name evidence="2" type="ORF">ACFQ21_12680</name>
</gene>
<dbReference type="RefSeq" id="WP_377579557.1">
    <property type="nucleotide sequence ID" value="NZ_JBHTKA010000003.1"/>
</dbReference>
<name>A0ABW3K3X5_9BACT</name>
<accession>A0ABW3K3X5</accession>
<evidence type="ECO:0000313" key="2">
    <source>
        <dbReference type="EMBL" id="MFD1000170.1"/>
    </source>
</evidence>
<proteinExistence type="predicted"/>
<evidence type="ECO:0000313" key="3">
    <source>
        <dbReference type="Proteomes" id="UP001597112"/>
    </source>
</evidence>
<keyword evidence="3" id="KW-1185">Reference proteome</keyword>
<reference evidence="3" key="1">
    <citation type="journal article" date="2019" name="Int. J. Syst. Evol. Microbiol.">
        <title>The Global Catalogue of Microorganisms (GCM) 10K type strain sequencing project: providing services to taxonomists for standard genome sequencing and annotation.</title>
        <authorList>
            <consortium name="The Broad Institute Genomics Platform"/>
            <consortium name="The Broad Institute Genome Sequencing Center for Infectious Disease"/>
            <person name="Wu L."/>
            <person name="Ma J."/>
        </authorList>
    </citation>
    <scope>NUCLEOTIDE SEQUENCE [LARGE SCALE GENOMIC DNA]</scope>
    <source>
        <strain evidence="3">CCUG 58938</strain>
    </source>
</reference>
<protein>
    <recommendedName>
        <fullName evidence="4">DUF883 domain-containing protein</fullName>
    </recommendedName>
</protein>
<keyword evidence="1" id="KW-0472">Membrane</keyword>
<dbReference type="Proteomes" id="UP001597112">
    <property type="component" value="Unassembled WGS sequence"/>
</dbReference>
<feature type="transmembrane region" description="Helical" evidence="1">
    <location>
        <begin position="38"/>
        <end position="60"/>
    </location>
</feature>
<dbReference type="EMBL" id="JBHTKA010000003">
    <property type="protein sequence ID" value="MFD1000170.1"/>
    <property type="molecule type" value="Genomic_DNA"/>
</dbReference>